<dbReference type="AlphaFoldDB" id="A0A922IFT3"/>
<sequence length="613" mass="69291">MAKKGTLTLTSHKHNDSSFDQIESTNVLVIGNGPSAITLSFLLAGHWPYYSPEDFQSHNENGANPTLQNLHDRLLYHCASDSCHHDDYDQESISKPKLRSLMESDLKELSQDLVGRTGANPVSVLMDQLQHPNADLGERNPSTLKWTYRPDRHVDHLVIGSSGSPGGIWHAIAKTCSSKLRSSHTTEVLTLSRRSLMQLPVLPIYDDENHQNDSDGELPLDNRIPYRVVADYYRRYVHHFGLDQYFRNHTRATLLDWDPISQCFIVDTVCRKLSTSGQQKYRVRYRAQRVVLAKGTSTSPSMLNIAGETFPFVLHSLTKLDVIIRHTQLLPCWRIPMLSTSRTHSSDPVLIVGSGLSAADALISLSQRCQRRPLRIIHLFRKSIRDRSLIFNQLATNDSNYPEYFQVFQQMKHSVQNSIHCLSCLPHGQHHLPSSYSSSSSSSSSSKQSTLRFEHYQAYQECILSSIQTATNGHRTATLEFLDKNKADSTLCCRCHRPIRHQLTIRISFALILIGSNPQLDFVDDKIRQRLANDASSPIDHRLNPIDIDPYTHECKDIPGLYALGPLVGDNFVRYVQGGALAAANHIYHTEQQNIYGNIINMNHTLSDNDEGR</sequence>
<name>A0A922IFT3_DERFA</name>
<dbReference type="OrthoDB" id="412005at2759"/>
<dbReference type="PANTHER" id="PTHR15192:SF8">
    <property type="entry name" value="FAD_NAD(P)-BINDING DOMAIN-CONTAINING PROTEIN"/>
    <property type="match status" value="1"/>
</dbReference>
<proteinExistence type="predicted"/>
<reference evidence="2" key="4">
    <citation type="journal article" date="2022" name="Res Sq">
        <title>Comparative Genomics Reveals Insights into the Divergent Evolution of Astigmatic Mites and Household Pest Adaptations.</title>
        <authorList>
            <person name="Xiong Q."/>
            <person name="Wan A.T.-Y."/>
            <person name="Liu X.-Y."/>
            <person name="Fung C.S.-H."/>
            <person name="Xiao X."/>
            <person name="Malainual N."/>
            <person name="Hou J."/>
            <person name="Wang L."/>
            <person name="Wang M."/>
            <person name="Yang K."/>
            <person name="Cui Y."/>
            <person name="Leung E."/>
            <person name="Nong W."/>
            <person name="Shin S.-K."/>
            <person name="Au S."/>
            <person name="Jeong K.Y."/>
            <person name="Chew F.T."/>
            <person name="Hui J."/>
            <person name="Leung T.F."/>
            <person name="Tungtrongchitr A."/>
            <person name="Zhong N."/>
            <person name="Liu Z."/>
            <person name="Tsui S."/>
        </authorList>
    </citation>
    <scope>NUCLEOTIDE SEQUENCE</scope>
    <source>
        <strain evidence="2">Derf</strain>
        <tissue evidence="2">Whole organism</tissue>
    </source>
</reference>
<dbReference type="InterPro" id="IPR029731">
    <property type="entry name" value="OSGIN1/2"/>
</dbReference>
<keyword evidence="3" id="KW-1185">Reference proteome</keyword>
<evidence type="ECO:0000313" key="3">
    <source>
        <dbReference type="Proteomes" id="UP000790347"/>
    </source>
</evidence>
<dbReference type="Gene3D" id="3.50.50.60">
    <property type="entry name" value="FAD/NAD(P)-binding domain"/>
    <property type="match status" value="1"/>
</dbReference>
<reference evidence="1" key="2">
    <citation type="submission" date="2020-06" db="EMBL/GenBank/DDBJ databases">
        <authorList>
            <person name="Ji K."/>
            <person name="Li J."/>
        </authorList>
    </citation>
    <scope>NUCLEOTIDE SEQUENCE</scope>
    <source>
        <strain evidence="1">JKM2019</strain>
        <tissue evidence="1">Whole body</tissue>
    </source>
</reference>
<accession>A0A922IFT3</accession>
<dbReference type="EMBL" id="ASGP02000001">
    <property type="protein sequence ID" value="KAH9527958.1"/>
    <property type="molecule type" value="Genomic_DNA"/>
</dbReference>
<reference evidence="2" key="1">
    <citation type="submission" date="2013-05" db="EMBL/GenBank/DDBJ databases">
        <authorList>
            <person name="Yim A.K.Y."/>
            <person name="Chan T.F."/>
            <person name="Ji K.M."/>
            <person name="Liu X.Y."/>
            <person name="Zhou J.W."/>
            <person name="Li R.Q."/>
            <person name="Yang K.Y."/>
            <person name="Li J."/>
            <person name="Li M."/>
            <person name="Law P.T.W."/>
            <person name="Wu Y.L."/>
            <person name="Cai Z.L."/>
            <person name="Qin H."/>
            <person name="Bao Y."/>
            <person name="Leung R.K.K."/>
            <person name="Ng P.K.S."/>
            <person name="Zou J."/>
            <person name="Zhong X.J."/>
            <person name="Ran P.X."/>
            <person name="Zhong N.S."/>
            <person name="Liu Z.G."/>
            <person name="Tsui S.K.W."/>
        </authorList>
    </citation>
    <scope>NUCLEOTIDE SEQUENCE</scope>
    <source>
        <strain evidence="2">Derf</strain>
        <tissue evidence="2">Whole organism</tissue>
    </source>
</reference>
<dbReference type="SUPFAM" id="SSF51905">
    <property type="entry name" value="FAD/NAD(P)-binding domain"/>
    <property type="match status" value="1"/>
</dbReference>
<reference evidence="1" key="3">
    <citation type="journal article" date="2021" name="World Allergy Organ. J.">
        <title>Chromosome-level assembly of Dermatophagoides farinae genome and transcriptome reveals two novel allergens Der f 37 and Der f 39.</title>
        <authorList>
            <person name="Chen J."/>
            <person name="Cai Z."/>
            <person name="Fan D."/>
            <person name="Hu J."/>
            <person name="Hou Y."/>
            <person name="He Y."/>
            <person name="Zhang Z."/>
            <person name="Zhao Z."/>
            <person name="Gao P."/>
            <person name="Hu W."/>
            <person name="Sun J."/>
            <person name="Li J."/>
            <person name="Ji K."/>
        </authorList>
    </citation>
    <scope>NUCLEOTIDE SEQUENCE</scope>
    <source>
        <strain evidence="1">JKM2019</strain>
    </source>
</reference>
<evidence type="ECO:0000313" key="2">
    <source>
        <dbReference type="EMBL" id="KAH9527958.1"/>
    </source>
</evidence>
<dbReference type="EMBL" id="SDOV01000009">
    <property type="protein sequence ID" value="KAH7636703.1"/>
    <property type="molecule type" value="Genomic_DNA"/>
</dbReference>
<comment type="caution">
    <text evidence="2">The sequence shown here is derived from an EMBL/GenBank/DDBJ whole genome shotgun (WGS) entry which is preliminary data.</text>
</comment>
<evidence type="ECO:0000313" key="1">
    <source>
        <dbReference type="EMBL" id="KAH7636703.1"/>
    </source>
</evidence>
<dbReference type="PANTHER" id="PTHR15192">
    <property type="entry name" value="PROTEIN CBG05349"/>
    <property type="match status" value="1"/>
</dbReference>
<organism evidence="2 3">
    <name type="scientific">Dermatophagoides farinae</name>
    <name type="common">American house dust mite</name>
    <dbReference type="NCBI Taxonomy" id="6954"/>
    <lineage>
        <taxon>Eukaryota</taxon>
        <taxon>Metazoa</taxon>
        <taxon>Ecdysozoa</taxon>
        <taxon>Arthropoda</taxon>
        <taxon>Chelicerata</taxon>
        <taxon>Arachnida</taxon>
        <taxon>Acari</taxon>
        <taxon>Acariformes</taxon>
        <taxon>Sarcoptiformes</taxon>
        <taxon>Astigmata</taxon>
        <taxon>Psoroptidia</taxon>
        <taxon>Analgoidea</taxon>
        <taxon>Pyroglyphidae</taxon>
        <taxon>Dermatophagoidinae</taxon>
        <taxon>Dermatophagoides</taxon>
    </lineage>
</organism>
<dbReference type="InterPro" id="IPR036188">
    <property type="entry name" value="FAD/NAD-bd_sf"/>
</dbReference>
<gene>
    <name evidence="2" type="primary">OSGIN2</name>
    <name evidence="2" type="ORF">DERF_001940</name>
    <name evidence="1" type="ORF">HUG17_6909</name>
</gene>
<dbReference type="Proteomes" id="UP000790347">
    <property type="component" value="Unassembled WGS sequence"/>
</dbReference>
<dbReference type="Proteomes" id="UP000828236">
    <property type="component" value="Unassembled WGS sequence"/>
</dbReference>
<protein>
    <submittedName>
        <fullName evidence="2">Oxidative stress-induced growth inhibitor 2</fullName>
    </submittedName>
</protein>